<proteinExistence type="predicted"/>
<organism evidence="2 3">
    <name type="scientific">Trifolium medium</name>
    <dbReference type="NCBI Taxonomy" id="97028"/>
    <lineage>
        <taxon>Eukaryota</taxon>
        <taxon>Viridiplantae</taxon>
        <taxon>Streptophyta</taxon>
        <taxon>Embryophyta</taxon>
        <taxon>Tracheophyta</taxon>
        <taxon>Spermatophyta</taxon>
        <taxon>Magnoliopsida</taxon>
        <taxon>eudicotyledons</taxon>
        <taxon>Gunneridae</taxon>
        <taxon>Pentapetalae</taxon>
        <taxon>rosids</taxon>
        <taxon>fabids</taxon>
        <taxon>Fabales</taxon>
        <taxon>Fabaceae</taxon>
        <taxon>Papilionoideae</taxon>
        <taxon>50 kb inversion clade</taxon>
        <taxon>NPAAA clade</taxon>
        <taxon>Hologalegina</taxon>
        <taxon>IRL clade</taxon>
        <taxon>Trifolieae</taxon>
        <taxon>Trifolium</taxon>
    </lineage>
</organism>
<dbReference type="Proteomes" id="UP000265520">
    <property type="component" value="Unassembled WGS sequence"/>
</dbReference>
<comment type="caution">
    <text evidence="2">The sequence shown here is derived from an EMBL/GenBank/DDBJ whole genome shotgun (WGS) entry which is preliminary data.</text>
</comment>
<sequence>RGTGETHQWQNNQLANPGDQWRAPSPGETRLSPSEDHDPRLATQDHRLATTHRMVLCLAV</sequence>
<feature type="compositionally biased region" description="Basic and acidic residues" evidence="1">
    <location>
        <begin position="33"/>
        <end position="46"/>
    </location>
</feature>
<evidence type="ECO:0000256" key="1">
    <source>
        <dbReference type="SAM" id="MobiDB-lite"/>
    </source>
</evidence>
<feature type="non-terminal residue" evidence="2">
    <location>
        <position position="1"/>
    </location>
</feature>
<evidence type="ECO:0000313" key="2">
    <source>
        <dbReference type="EMBL" id="MCI93038.1"/>
    </source>
</evidence>
<name>A0A392VXC1_9FABA</name>
<evidence type="ECO:0000313" key="3">
    <source>
        <dbReference type="Proteomes" id="UP000265520"/>
    </source>
</evidence>
<dbReference type="AlphaFoldDB" id="A0A392VXC1"/>
<feature type="compositionally biased region" description="Polar residues" evidence="1">
    <location>
        <begin position="1"/>
        <end position="15"/>
    </location>
</feature>
<feature type="region of interest" description="Disordered" evidence="1">
    <location>
        <begin position="1"/>
        <end position="46"/>
    </location>
</feature>
<accession>A0A392VXC1</accession>
<protein>
    <submittedName>
        <fullName evidence="2">Uncharacterized protein</fullName>
    </submittedName>
</protein>
<keyword evidence="3" id="KW-1185">Reference proteome</keyword>
<dbReference type="EMBL" id="LXQA011317932">
    <property type="protein sequence ID" value="MCI93038.1"/>
    <property type="molecule type" value="Genomic_DNA"/>
</dbReference>
<reference evidence="2 3" key="1">
    <citation type="journal article" date="2018" name="Front. Plant Sci.">
        <title>Red Clover (Trifolium pratense) and Zigzag Clover (T. medium) - A Picture of Genomic Similarities and Differences.</title>
        <authorList>
            <person name="Dluhosova J."/>
            <person name="Istvanek J."/>
            <person name="Nedelnik J."/>
            <person name="Repkova J."/>
        </authorList>
    </citation>
    <scope>NUCLEOTIDE SEQUENCE [LARGE SCALE GENOMIC DNA]</scope>
    <source>
        <strain evidence="3">cv. 10/8</strain>
        <tissue evidence="2">Leaf</tissue>
    </source>
</reference>